<evidence type="ECO:0000256" key="3">
    <source>
        <dbReference type="ARBA" id="ARBA00022448"/>
    </source>
</evidence>
<evidence type="ECO:0000256" key="14">
    <source>
        <dbReference type="ARBA" id="ARBA00058112"/>
    </source>
</evidence>
<keyword evidence="11" id="KW-0653">Protein transport</keyword>
<dbReference type="FunFam" id="1.10.220.150:FF:000008">
    <property type="entry name" value="ADP-ribosylation factor GTPase activating protein 1"/>
    <property type="match status" value="1"/>
</dbReference>
<dbReference type="GO" id="GO:0015031">
    <property type="term" value="P:protein transport"/>
    <property type="evidence" value="ECO:0007669"/>
    <property type="project" value="UniProtKB-KW"/>
</dbReference>
<feature type="domain" description="Arf-GAP" evidence="20">
    <location>
        <begin position="7"/>
        <end position="124"/>
    </location>
</feature>
<dbReference type="SUPFAM" id="SSF57863">
    <property type="entry name" value="ArfGap/RecO-like zinc finger"/>
    <property type="match status" value="1"/>
</dbReference>
<dbReference type="CDD" id="cd08830">
    <property type="entry name" value="ArfGap_ArfGap1"/>
    <property type="match status" value="1"/>
</dbReference>
<gene>
    <name evidence="21" type="ORF">KPH14_006247</name>
</gene>
<evidence type="ECO:0000256" key="9">
    <source>
        <dbReference type="ARBA" id="ARBA00022833"/>
    </source>
</evidence>
<dbReference type="PANTHER" id="PTHR46395">
    <property type="entry name" value="ADP-RIBOSYLATION FACTOR GTPASE-ACTIVATING PROTEIN 1"/>
    <property type="match status" value="1"/>
</dbReference>
<evidence type="ECO:0000259" key="20">
    <source>
        <dbReference type="PROSITE" id="PS50115"/>
    </source>
</evidence>
<evidence type="ECO:0000313" key="21">
    <source>
        <dbReference type="EMBL" id="KAK2580512.1"/>
    </source>
</evidence>
<feature type="compositionally biased region" description="Polar residues" evidence="19">
    <location>
        <begin position="293"/>
        <end position="326"/>
    </location>
</feature>
<dbReference type="Pfam" id="PF01412">
    <property type="entry name" value="ArfGap"/>
    <property type="match status" value="1"/>
</dbReference>
<evidence type="ECO:0000256" key="7">
    <source>
        <dbReference type="ARBA" id="ARBA00022723"/>
    </source>
</evidence>
<evidence type="ECO:0000313" key="22">
    <source>
        <dbReference type="Proteomes" id="UP001258017"/>
    </source>
</evidence>
<dbReference type="PANTHER" id="PTHR46395:SF1">
    <property type="entry name" value="ADP-RIBOSYLATION FACTOR GTPASE-ACTIVATING PROTEIN 1"/>
    <property type="match status" value="1"/>
</dbReference>
<evidence type="ECO:0000256" key="5">
    <source>
        <dbReference type="ARBA" id="ARBA00022490"/>
    </source>
</evidence>
<dbReference type="Gene3D" id="1.10.220.150">
    <property type="entry name" value="Arf GTPase activating protein"/>
    <property type="match status" value="1"/>
</dbReference>
<dbReference type="GO" id="GO:0032012">
    <property type="term" value="P:regulation of ARF protein signal transduction"/>
    <property type="evidence" value="ECO:0007669"/>
    <property type="project" value="TreeGrafter"/>
</dbReference>
<feature type="region of interest" description="Disordered" evidence="19">
    <location>
        <begin position="293"/>
        <end position="347"/>
    </location>
</feature>
<dbReference type="GO" id="GO:0008270">
    <property type="term" value="F:zinc ion binding"/>
    <property type="evidence" value="ECO:0007669"/>
    <property type="project" value="UniProtKB-KW"/>
</dbReference>
<reference evidence="21" key="1">
    <citation type="submission" date="2021-08" db="EMBL/GenBank/DDBJ databases">
        <authorList>
            <person name="Misof B."/>
            <person name="Oliver O."/>
            <person name="Podsiadlowski L."/>
            <person name="Donath A."/>
            <person name="Peters R."/>
            <person name="Mayer C."/>
            <person name="Rust J."/>
            <person name="Gunkel S."/>
            <person name="Lesny P."/>
            <person name="Martin S."/>
            <person name="Oeyen J.P."/>
            <person name="Petersen M."/>
            <person name="Panagiotis P."/>
            <person name="Wilbrandt J."/>
            <person name="Tanja T."/>
        </authorList>
    </citation>
    <scope>NUCLEOTIDE SEQUENCE</scope>
    <source>
        <strain evidence="21">GBR_01_08_01A</strain>
        <tissue evidence="21">Thorax + abdomen</tissue>
    </source>
</reference>
<dbReference type="GO" id="GO:0005096">
    <property type="term" value="F:GTPase activator activity"/>
    <property type="evidence" value="ECO:0007669"/>
    <property type="project" value="UniProtKB-KW"/>
</dbReference>
<dbReference type="AlphaFoldDB" id="A0AAD9RIQ6"/>
<keyword evidence="3" id="KW-0813">Transport</keyword>
<keyword evidence="5" id="KW-0963">Cytoplasm</keyword>
<evidence type="ECO:0000256" key="11">
    <source>
        <dbReference type="ARBA" id="ARBA00022927"/>
    </source>
</evidence>
<evidence type="ECO:0000256" key="16">
    <source>
        <dbReference type="ARBA" id="ARBA00077418"/>
    </source>
</evidence>
<reference evidence="21" key="2">
    <citation type="journal article" date="2023" name="Commun. Biol.">
        <title>Intrasexual cuticular hydrocarbon dimorphism in a wasp sheds light on hydrocarbon biosynthesis genes in Hymenoptera.</title>
        <authorList>
            <person name="Moris V.C."/>
            <person name="Podsiadlowski L."/>
            <person name="Martin S."/>
            <person name="Oeyen J.P."/>
            <person name="Donath A."/>
            <person name="Petersen M."/>
            <person name="Wilbrandt J."/>
            <person name="Misof B."/>
            <person name="Liedtke D."/>
            <person name="Thamm M."/>
            <person name="Scheiner R."/>
            <person name="Schmitt T."/>
            <person name="Niehuis O."/>
        </authorList>
    </citation>
    <scope>NUCLEOTIDE SEQUENCE</scope>
    <source>
        <strain evidence="21">GBR_01_08_01A</strain>
    </source>
</reference>
<keyword evidence="8 18" id="KW-0863">Zinc-finger</keyword>
<evidence type="ECO:0000256" key="4">
    <source>
        <dbReference type="ARBA" id="ARBA00022468"/>
    </source>
</evidence>
<dbReference type="SMART" id="SM00105">
    <property type="entry name" value="ArfGap"/>
    <property type="match status" value="1"/>
</dbReference>
<evidence type="ECO:0000256" key="2">
    <source>
        <dbReference type="ARBA" id="ARBA00004555"/>
    </source>
</evidence>
<name>A0AAD9RIQ6_9HYME</name>
<evidence type="ECO:0000256" key="8">
    <source>
        <dbReference type="ARBA" id="ARBA00022771"/>
    </source>
</evidence>
<keyword evidence="12" id="KW-0007">Acetylation</keyword>
<organism evidence="21 22">
    <name type="scientific">Odynerus spinipes</name>
    <dbReference type="NCBI Taxonomy" id="1348599"/>
    <lineage>
        <taxon>Eukaryota</taxon>
        <taxon>Metazoa</taxon>
        <taxon>Ecdysozoa</taxon>
        <taxon>Arthropoda</taxon>
        <taxon>Hexapoda</taxon>
        <taxon>Insecta</taxon>
        <taxon>Pterygota</taxon>
        <taxon>Neoptera</taxon>
        <taxon>Endopterygota</taxon>
        <taxon>Hymenoptera</taxon>
        <taxon>Apocrita</taxon>
        <taxon>Aculeata</taxon>
        <taxon>Vespoidea</taxon>
        <taxon>Vespidae</taxon>
        <taxon>Eumeninae</taxon>
        <taxon>Odynerus</taxon>
    </lineage>
</organism>
<keyword evidence="6" id="KW-0597">Phosphoprotein</keyword>
<dbReference type="InterPro" id="IPR038508">
    <property type="entry name" value="ArfGAP_dom_sf"/>
</dbReference>
<dbReference type="PROSITE" id="PS50115">
    <property type="entry name" value="ARFGAP"/>
    <property type="match status" value="1"/>
</dbReference>
<accession>A0AAD9RIQ6</accession>
<dbReference type="GO" id="GO:0000139">
    <property type="term" value="C:Golgi membrane"/>
    <property type="evidence" value="ECO:0007669"/>
    <property type="project" value="TreeGrafter"/>
</dbReference>
<keyword evidence="10" id="KW-0931">ER-Golgi transport</keyword>
<dbReference type="GO" id="GO:0016192">
    <property type="term" value="P:vesicle-mediated transport"/>
    <property type="evidence" value="ECO:0007669"/>
    <property type="project" value="UniProtKB-KW"/>
</dbReference>
<dbReference type="InterPro" id="IPR037278">
    <property type="entry name" value="ARFGAP/RecO"/>
</dbReference>
<comment type="subcellular location">
    <subcellularLocation>
        <location evidence="1">Cytoplasm</location>
    </subcellularLocation>
    <subcellularLocation>
        <location evidence="2">Golgi apparatus</location>
    </subcellularLocation>
</comment>
<keyword evidence="9" id="KW-0862">Zinc</keyword>
<keyword evidence="22" id="KW-1185">Reference proteome</keyword>
<dbReference type="EMBL" id="JAIFRP010000053">
    <property type="protein sequence ID" value="KAK2580512.1"/>
    <property type="molecule type" value="Genomic_DNA"/>
</dbReference>
<keyword evidence="13" id="KW-0333">Golgi apparatus</keyword>
<feature type="compositionally biased region" description="Polar residues" evidence="19">
    <location>
        <begin position="334"/>
        <end position="347"/>
    </location>
</feature>
<dbReference type="PRINTS" id="PR00405">
    <property type="entry name" value="REVINTRACTNG"/>
</dbReference>
<comment type="function">
    <text evidence="14">GTPase-activating protein (GAP) for the ADP ribosylation factor 1 (ARF1). Involved in membrane trafficking and /or vesicle transport. Promotes hydrolysis of the ARF1-bound GTP and thus, is required for the dissociation of coat proteins from Golgi-derived membranes and vesicles, a prerequisite for vesicle's fusion with target compartment. Probably regulates ARF1-mediated transport via its interaction with the KDELR proteins and TMED2. Overexpression induces the redistribution of the entire Golgi complex to the endoplasmic reticulum, as when ARF1 is deactivated. Its activity is stimulated by phosphoinosides and inhibited by phosphatidylcholine.</text>
</comment>
<keyword evidence="7" id="KW-0479">Metal-binding</keyword>
<sequence length="347" mass="38619">MASPRTRQVLNQLKIKDENNKCFECGTHNPQWASVTYGIWICLECSGKHRGLGVHLSFVRSISMDKWKDIELEKMKVGGNRLAREFLEVQPDWDNSMSISQKYNTKAAALYRDKIATLAQGNTWSPTESNAMTFESQKQSAVQQEYSNYQNDLTASYQNANSHTIKAQTEYFFARKQNENANRPDNIPPNQGGKYSGFGYQMESPPKSVSQEFFDTAVSSLTSGWQIFSSNASKIASKATENAMKIGELAALKVGDLGRKGWGDIGGTNTAEQNQYGAGEHYQNSSNIYQNTNNKQSCSNEKSSLITGPSMKNSSTYPSSDNSNWNWGDESEQSNDTSVDVNLSSRS</sequence>
<protein>
    <recommendedName>
        <fullName evidence="15">ADP-ribosylation factor GTPase-activating protein 1</fullName>
    </recommendedName>
    <alternativeName>
        <fullName evidence="17">ADP-ribosylation factor 1 GTPase-activating protein</fullName>
    </alternativeName>
    <alternativeName>
        <fullName evidence="16">ARF1-directed GTPase-activating protein</fullName>
    </alternativeName>
</protein>
<evidence type="ECO:0000256" key="18">
    <source>
        <dbReference type="PROSITE-ProRule" id="PRU00288"/>
    </source>
</evidence>
<evidence type="ECO:0000256" key="6">
    <source>
        <dbReference type="ARBA" id="ARBA00022553"/>
    </source>
</evidence>
<evidence type="ECO:0000256" key="1">
    <source>
        <dbReference type="ARBA" id="ARBA00004496"/>
    </source>
</evidence>
<comment type="caution">
    <text evidence="21">The sequence shown here is derived from an EMBL/GenBank/DDBJ whole genome shotgun (WGS) entry which is preliminary data.</text>
</comment>
<dbReference type="Proteomes" id="UP001258017">
    <property type="component" value="Unassembled WGS sequence"/>
</dbReference>
<evidence type="ECO:0000256" key="19">
    <source>
        <dbReference type="SAM" id="MobiDB-lite"/>
    </source>
</evidence>
<evidence type="ECO:0000256" key="17">
    <source>
        <dbReference type="ARBA" id="ARBA00081514"/>
    </source>
</evidence>
<keyword evidence="4" id="KW-0343">GTPase activation</keyword>
<proteinExistence type="predicted"/>
<evidence type="ECO:0000256" key="12">
    <source>
        <dbReference type="ARBA" id="ARBA00022990"/>
    </source>
</evidence>
<evidence type="ECO:0000256" key="10">
    <source>
        <dbReference type="ARBA" id="ARBA00022892"/>
    </source>
</evidence>
<dbReference type="GO" id="GO:0030100">
    <property type="term" value="P:regulation of endocytosis"/>
    <property type="evidence" value="ECO:0007669"/>
    <property type="project" value="TreeGrafter"/>
</dbReference>
<evidence type="ECO:0000256" key="13">
    <source>
        <dbReference type="ARBA" id="ARBA00023034"/>
    </source>
</evidence>
<dbReference type="InterPro" id="IPR001164">
    <property type="entry name" value="ArfGAP_dom"/>
</dbReference>
<evidence type="ECO:0000256" key="15">
    <source>
        <dbReference type="ARBA" id="ARBA00071258"/>
    </source>
</evidence>